<evidence type="ECO:0000313" key="2">
    <source>
        <dbReference type="Proteomes" id="UP000199150"/>
    </source>
</evidence>
<protein>
    <submittedName>
        <fullName evidence="1">Uncharacterized protein</fullName>
    </submittedName>
</protein>
<reference evidence="2" key="1">
    <citation type="submission" date="2016-10" db="EMBL/GenBank/DDBJ databases">
        <authorList>
            <person name="Varghese N."/>
            <person name="Submissions S."/>
        </authorList>
    </citation>
    <scope>NUCLEOTIDE SEQUENCE [LARGE SCALE GENOMIC DNA]</scope>
    <source>
        <strain evidence="2">CGMCC 1.3431</strain>
    </source>
</reference>
<gene>
    <name evidence="1" type="ORF">SAMN02927928_1877</name>
</gene>
<dbReference type="EMBL" id="FMTS01000002">
    <property type="protein sequence ID" value="SCW55627.1"/>
    <property type="molecule type" value="Genomic_DNA"/>
</dbReference>
<name>A0A1G4RFZ1_9CAUL</name>
<proteinExistence type="predicted"/>
<evidence type="ECO:0000313" key="1">
    <source>
        <dbReference type="EMBL" id="SCW55627.1"/>
    </source>
</evidence>
<organism evidence="1 2">
    <name type="scientific">Asticcacaulis taihuensis</name>
    <dbReference type="NCBI Taxonomy" id="260084"/>
    <lineage>
        <taxon>Bacteria</taxon>
        <taxon>Pseudomonadati</taxon>
        <taxon>Pseudomonadota</taxon>
        <taxon>Alphaproteobacteria</taxon>
        <taxon>Caulobacterales</taxon>
        <taxon>Caulobacteraceae</taxon>
        <taxon>Asticcacaulis</taxon>
    </lineage>
</organism>
<sequence>MGECRQANRKAPGVSFERGRNQKALRLKQMEGFLILDQRAVAVLELGT</sequence>
<keyword evidence="2" id="KW-1185">Reference proteome</keyword>
<dbReference type="Proteomes" id="UP000199150">
    <property type="component" value="Unassembled WGS sequence"/>
</dbReference>
<accession>A0A1G4RFZ1</accession>
<dbReference type="STRING" id="260084.SAMN02927928_1877"/>
<dbReference type="AlphaFoldDB" id="A0A1G4RFZ1"/>